<dbReference type="PROSITE" id="PS50097">
    <property type="entry name" value="BTB"/>
    <property type="match status" value="1"/>
</dbReference>
<dbReference type="InterPro" id="IPR011333">
    <property type="entry name" value="SKP1/BTB/POZ_sf"/>
</dbReference>
<evidence type="ECO:0000256" key="6">
    <source>
        <dbReference type="SAM" id="MobiDB-lite"/>
    </source>
</evidence>
<keyword evidence="1" id="KW-0479">Metal-binding</keyword>
<evidence type="ECO:0000256" key="3">
    <source>
        <dbReference type="ARBA" id="ARBA00022771"/>
    </source>
</evidence>
<organism evidence="8 9">
    <name type="scientific">Willisornis vidua</name>
    <name type="common">Xingu scale-backed antbird</name>
    <dbReference type="NCBI Taxonomy" id="1566151"/>
    <lineage>
        <taxon>Eukaryota</taxon>
        <taxon>Metazoa</taxon>
        <taxon>Chordata</taxon>
        <taxon>Craniata</taxon>
        <taxon>Vertebrata</taxon>
        <taxon>Euteleostomi</taxon>
        <taxon>Archelosauria</taxon>
        <taxon>Archosauria</taxon>
        <taxon>Dinosauria</taxon>
        <taxon>Saurischia</taxon>
        <taxon>Theropoda</taxon>
        <taxon>Coelurosauria</taxon>
        <taxon>Aves</taxon>
        <taxon>Neognathae</taxon>
        <taxon>Neoaves</taxon>
        <taxon>Telluraves</taxon>
        <taxon>Australaves</taxon>
        <taxon>Passeriformes</taxon>
        <taxon>Thamnophilidae</taxon>
        <taxon>Willisornis</taxon>
    </lineage>
</organism>
<dbReference type="InterPro" id="IPR000210">
    <property type="entry name" value="BTB/POZ_dom"/>
</dbReference>
<evidence type="ECO:0000259" key="7">
    <source>
        <dbReference type="PROSITE" id="PS50097"/>
    </source>
</evidence>
<evidence type="ECO:0000256" key="5">
    <source>
        <dbReference type="ARBA" id="ARBA00023242"/>
    </source>
</evidence>
<dbReference type="Proteomes" id="UP001145742">
    <property type="component" value="Unassembled WGS sequence"/>
</dbReference>
<keyword evidence="9" id="KW-1185">Reference proteome</keyword>
<proteinExistence type="predicted"/>
<dbReference type="Gene3D" id="3.30.710.10">
    <property type="entry name" value="Potassium Channel Kv1.1, Chain A"/>
    <property type="match status" value="1"/>
</dbReference>
<dbReference type="Pfam" id="PF00651">
    <property type="entry name" value="BTB"/>
    <property type="match status" value="1"/>
</dbReference>
<dbReference type="PANTHER" id="PTHR24394:SF0">
    <property type="entry name" value="ZINC FINGER AND BTB DOMAIN-CONTAINING PROTEIN 40"/>
    <property type="match status" value="1"/>
</dbReference>
<keyword evidence="5" id="KW-0539">Nucleus</keyword>
<dbReference type="SUPFAM" id="SSF54695">
    <property type="entry name" value="POZ domain"/>
    <property type="match status" value="1"/>
</dbReference>
<accession>A0ABQ9DSF1</accession>
<evidence type="ECO:0000256" key="2">
    <source>
        <dbReference type="ARBA" id="ARBA00022737"/>
    </source>
</evidence>
<sequence length="380" mass="41959">MELPSWQLLPQLYTLCKEQHFCNRTIFIGNMHCWAHEVVLAAASLLFKSLLDSSNSTSIDASVVTPEEFVLLLEMMYSDKLPLGKHNFTKVISVADSLHMFDVAVSCKNLLRDLISCSLQDQVVKRVSSQAADSSEIEAEANNPPQSGKLKEGKRDILLTQRVFPLPGPVEAEMEADVSPPGQELTMNHTWVHQDFMSSGSRSLQEDSGSGPDLPAHAKWSGCVEKSPELAEPPEGKGQSRDLVTASLATHLFNKTSLLSISAQKESREISLKAALSTAQEKYVLAMKICQLLYNVYESFPDLQPVMQELGCVGLLTKGSGEKPGIRKWKVNSESPIEALDKDKDKAGGAGAKEPKESQDKASYKKCFFCKTCDKTFYFY</sequence>
<feature type="domain" description="BTB" evidence="7">
    <location>
        <begin position="22"/>
        <end position="85"/>
    </location>
</feature>
<feature type="region of interest" description="Disordered" evidence="6">
    <location>
        <begin position="197"/>
        <end position="219"/>
    </location>
</feature>
<protein>
    <submittedName>
        <fullName evidence="8">Zinc finger and BTB domain containing 40</fullName>
    </submittedName>
</protein>
<keyword evidence="2" id="KW-0677">Repeat</keyword>
<evidence type="ECO:0000256" key="4">
    <source>
        <dbReference type="ARBA" id="ARBA00022833"/>
    </source>
</evidence>
<dbReference type="EMBL" id="WHWB01031965">
    <property type="protein sequence ID" value="KAJ7427384.1"/>
    <property type="molecule type" value="Genomic_DNA"/>
</dbReference>
<feature type="compositionally biased region" description="Polar residues" evidence="6">
    <location>
        <begin position="197"/>
        <end position="208"/>
    </location>
</feature>
<name>A0ABQ9DSF1_9PASS</name>
<gene>
    <name evidence="8" type="primary">ZBTB40</name>
    <name evidence="8" type="ORF">WISP_07674</name>
</gene>
<evidence type="ECO:0000256" key="1">
    <source>
        <dbReference type="ARBA" id="ARBA00022723"/>
    </source>
</evidence>
<feature type="compositionally biased region" description="Basic and acidic residues" evidence="6">
    <location>
        <begin position="339"/>
        <end position="363"/>
    </location>
</feature>
<keyword evidence="3" id="KW-0863">Zinc-finger</keyword>
<reference evidence="8" key="1">
    <citation type="submission" date="2019-10" db="EMBL/GenBank/DDBJ databases">
        <authorList>
            <person name="Soares A.E.R."/>
            <person name="Aleixo A."/>
            <person name="Schneider P."/>
            <person name="Miyaki C.Y."/>
            <person name="Schneider M.P."/>
            <person name="Mello C."/>
            <person name="Vasconcelos A.T.R."/>
        </authorList>
    </citation>
    <scope>NUCLEOTIDE SEQUENCE</scope>
    <source>
        <tissue evidence="8">Muscle</tissue>
    </source>
</reference>
<dbReference type="SMART" id="SM00225">
    <property type="entry name" value="BTB"/>
    <property type="match status" value="1"/>
</dbReference>
<feature type="region of interest" description="Disordered" evidence="6">
    <location>
        <begin position="337"/>
        <end position="363"/>
    </location>
</feature>
<evidence type="ECO:0000313" key="8">
    <source>
        <dbReference type="EMBL" id="KAJ7427384.1"/>
    </source>
</evidence>
<dbReference type="PANTHER" id="PTHR24394">
    <property type="entry name" value="ZINC FINGER PROTEIN"/>
    <property type="match status" value="1"/>
</dbReference>
<feature type="region of interest" description="Disordered" evidence="6">
    <location>
        <begin position="130"/>
        <end position="154"/>
    </location>
</feature>
<evidence type="ECO:0000313" key="9">
    <source>
        <dbReference type="Proteomes" id="UP001145742"/>
    </source>
</evidence>
<keyword evidence="4" id="KW-0862">Zinc</keyword>
<comment type="caution">
    <text evidence="8">The sequence shown here is derived from an EMBL/GenBank/DDBJ whole genome shotgun (WGS) entry which is preliminary data.</text>
</comment>